<keyword evidence="4" id="KW-1185">Reference proteome</keyword>
<protein>
    <submittedName>
        <fullName evidence="3">DUF4105 domain-containing protein</fullName>
    </submittedName>
</protein>
<proteinExistence type="predicted"/>
<evidence type="ECO:0000259" key="2">
    <source>
        <dbReference type="Pfam" id="PF13387"/>
    </source>
</evidence>
<name>A0A4S3MQD5_9RHOB</name>
<feature type="transmembrane region" description="Helical" evidence="1">
    <location>
        <begin position="60"/>
        <end position="76"/>
    </location>
</feature>
<dbReference type="InterPro" id="IPR025178">
    <property type="entry name" value="Lnb_N"/>
</dbReference>
<dbReference type="AlphaFoldDB" id="A0A4S3MQD5"/>
<feature type="domain" description="Lnb N-terminal periplasmic" evidence="2">
    <location>
        <begin position="122"/>
        <end position="272"/>
    </location>
</feature>
<evidence type="ECO:0000313" key="3">
    <source>
        <dbReference type="EMBL" id="THD84740.1"/>
    </source>
</evidence>
<gene>
    <name evidence="3" type="ORF">E7811_03135</name>
</gene>
<keyword evidence="1" id="KW-0812">Transmembrane</keyword>
<organism evidence="3 4">
    <name type="scientific">Aliigemmobacter aestuarii</name>
    <dbReference type="NCBI Taxonomy" id="1445661"/>
    <lineage>
        <taxon>Bacteria</taxon>
        <taxon>Pseudomonadati</taxon>
        <taxon>Pseudomonadota</taxon>
        <taxon>Alphaproteobacteria</taxon>
        <taxon>Rhodobacterales</taxon>
        <taxon>Paracoccaceae</taxon>
        <taxon>Aliigemmobacter</taxon>
    </lineage>
</organism>
<accession>A0A4S3MQD5</accession>
<feature type="transmembrane region" description="Helical" evidence="1">
    <location>
        <begin position="33"/>
        <end position="53"/>
    </location>
</feature>
<keyword evidence="1" id="KW-1133">Transmembrane helix</keyword>
<dbReference type="RefSeq" id="WP_136393121.1">
    <property type="nucleotide sequence ID" value="NZ_SSND01000001.1"/>
</dbReference>
<reference evidence="3 4" key="1">
    <citation type="submission" date="2019-04" db="EMBL/GenBank/DDBJ databases">
        <title>Draft genome sequence of Gemmobacter aestuarii sp. nov.</title>
        <authorList>
            <person name="Hameed A."/>
            <person name="Lin S.-Y."/>
            <person name="Shahina M."/>
            <person name="Lai W.-A."/>
            <person name="Young C.-C."/>
        </authorList>
    </citation>
    <scope>NUCLEOTIDE SEQUENCE [LARGE SCALE GENOMIC DNA]</scope>
    <source>
        <strain evidence="3 4">CC-PW-75</strain>
    </source>
</reference>
<evidence type="ECO:0000313" key="4">
    <source>
        <dbReference type="Proteomes" id="UP000309450"/>
    </source>
</evidence>
<sequence>MALLRRIGIALFALAVLGGAAWAGMAFWLHLPGAARWGALAALALAAIAAVALRLRSARAGWAVLAVSALVVGGWYQTITPRDDRVWDIDVSRGVKARIDGDRVTLSDLRDFRWASETQADAVWTERTYDLTRLDSVDMLTSVWDSPDIAHLLVSFGFADGEHVVFSVEIRREKGESFNEVGGFFRQFELVLIGATERDIVRLRTNHRKEEVRLYPVTLTPDQRRALFLSYVGLAQDLEAAPRFYNTLTANCTTTVYSLARVLKSDLPVDERLILSGRLPEYLDDLGVLGGEGSVGDRRQAALITPRAQAVPEGADFSAAIRAR</sequence>
<comment type="caution">
    <text evidence="3">The sequence shown here is derived from an EMBL/GenBank/DDBJ whole genome shotgun (WGS) entry which is preliminary data.</text>
</comment>
<dbReference type="EMBL" id="SSND01000001">
    <property type="protein sequence ID" value="THD84740.1"/>
    <property type="molecule type" value="Genomic_DNA"/>
</dbReference>
<evidence type="ECO:0000256" key="1">
    <source>
        <dbReference type="SAM" id="Phobius"/>
    </source>
</evidence>
<dbReference type="Pfam" id="PF13387">
    <property type="entry name" value="Lnb_N"/>
    <property type="match status" value="1"/>
</dbReference>
<dbReference type="Proteomes" id="UP000309450">
    <property type="component" value="Unassembled WGS sequence"/>
</dbReference>
<dbReference type="OrthoDB" id="274718at2"/>
<keyword evidence="1" id="KW-0472">Membrane</keyword>